<protein>
    <recommendedName>
        <fullName evidence="3">DNA polymerase III delta N-terminal domain-containing protein</fullName>
    </recommendedName>
</protein>
<dbReference type="GO" id="GO:0006260">
    <property type="term" value="P:DNA replication"/>
    <property type="evidence" value="ECO:0007669"/>
    <property type="project" value="InterPro"/>
</dbReference>
<dbReference type="SUPFAM" id="SSF48019">
    <property type="entry name" value="post-AAA+ oligomerization domain-like"/>
    <property type="match status" value="1"/>
</dbReference>
<evidence type="ECO:0000313" key="2">
    <source>
        <dbReference type="Proteomes" id="UP000176424"/>
    </source>
</evidence>
<dbReference type="STRING" id="1797263.A2397_04300"/>
<gene>
    <name evidence="1" type="ORF">A2397_04300</name>
</gene>
<dbReference type="AlphaFoldDB" id="A0A1F4ZTM2"/>
<reference evidence="1 2" key="1">
    <citation type="journal article" date="2016" name="Nat. Commun.">
        <title>Thousands of microbial genomes shed light on interconnected biogeochemical processes in an aquifer system.</title>
        <authorList>
            <person name="Anantharaman K."/>
            <person name="Brown C.T."/>
            <person name="Hug L.A."/>
            <person name="Sharon I."/>
            <person name="Castelle C.J."/>
            <person name="Probst A.J."/>
            <person name="Thomas B.C."/>
            <person name="Singh A."/>
            <person name="Wilkins M.J."/>
            <person name="Karaoz U."/>
            <person name="Brodie E.L."/>
            <person name="Williams K.H."/>
            <person name="Hubbard S.S."/>
            <person name="Banfield J.F."/>
        </authorList>
    </citation>
    <scope>NUCLEOTIDE SEQUENCE [LARGE SCALE GENOMIC DNA]</scope>
</reference>
<accession>A0A1F4ZTM2</accession>
<proteinExistence type="predicted"/>
<organism evidence="1 2">
    <name type="scientific">Candidatus Amesbacteria bacterium RIFOXYB1_FULL_44_23</name>
    <dbReference type="NCBI Taxonomy" id="1797263"/>
    <lineage>
        <taxon>Bacteria</taxon>
        <taxon>Candidatus Amesiibacteriota</taxon>
    </lineage>
</organism>
<dbReference type="Proteomes" id="UP000176424">
    <property type="component" value="Unassembled WGS sequence"/>
</dbReference>
<dbReference type="Gene3D" id="1.20.272.10">
    <property type="match status" value="1"/>
</dbReference>
<sequence length="219" mass="25269">MKILHGENTLVSRSRFLEYKTKAVTQGFLVQDLSGTDLTLAKLNEHLNSTSLFEEKYHLFIDQFFSRRPSKEKESIIKFVLNNPDSPIVFWDDKDVSLQVKGFPSTVVERFELPPYLFRFADTLTVPSFHQALTVAAPEQVMAILVRQLHNLILVKHKKGTFPAWQQAKLIKQAAQFSDAKLLKSYRNLLSIDFKIKNSLLPYDLTTAIEVWLVSLYHE</sequence>
<evidence type="ECO:0000313" key="1">
    <source>
        <dbReference type="EMBL" id="OGD09176.1"/>
    </source>
</evidence>
<comment type="caution">
    <text evidence="1">The sequence shown here is derived from an EMBL/GenBank/DDBJ whole genome shotgun (WGS) entry which is preliminary data.</text>
</comment>
<dbReference type="GO" id="GO:0003677">
    <property type="term" value="F:DNA binding"/>
    <property type="evidence" value="ECO:0007669"/>
    <property type="project" value="InterPro"/>
</dbReference>
<dbReference type="EMBL" id="MEXR01000037">
    <property type="protein sequence ID" value="OGD09176.1"/>
    <property type="molecule type" value="Genomic_DNA"/>
</dbReference>
<evidence type="ECO:0008006" key="3">
    <source>
        <dbReference type="Google" id="ProtNLM"/>
    </source>
</evidence>
<dbReference type="InterPro" id="IPR008921">
    <property type="entry name" value="DNA_pol3_clamp-load_cplx_C"/>
</dbReference>
<name>A0A1F4ZTM2_9BACT</name>